<name>A0A0M9U391_9CHLR</name>
<dbReference type="GO" id="GO:0003677">
    <property type="term" value="F:DNA binding"/>
    <property type="evidence" value="ECO:0007669"/>
    <property type="project" value="UniProtKB-KW"/>
</dbReference>
<proteinExistence type="predicted"/>
<organism evidence="3">
    <name type="scientific">Levilinea saccharolytica</name>
    <dbReference type="NCBI Taxonomy" id="229921"/>
    <lineage>
        <taxon>Bacteria</taxon>
        <taxon>Bacillati</taxon>
        <taxon>Chloroflexota</taxon>
        <taxon>Anaerolineae</taxon>
        <taxon>Anaerolineales</taxon>
        <taxon>Anaerolineaceae</taxon>
        <taxon>Levilinea</taxon>
    </lineage>
</organism>
<evidence type="ECO:0000313" key="3">
    <source>
        <dbReference type="EMBL" id="GAP19464.1"/>
    </source>
</evidence>
<sequence length="129" mass="14700">MSPMRILVVCNEYEIFWHEEMRSALEQMGSPTYLPPEPSPWPQGEFSLVILDQEGVEDPAELIQSLRQAYPAAKIVAVSGLPTWKQALTAFESGADDFYKKHYNVDLMLEYLQSVLRRSSHQNGQQVQA</sequence>
<dbReference type="InterPro" id="IPR011006">
    <property type="entry name" value="CheY-like_superfamily"/>
</dbReference>
<dbReference type="PROSITE" id="PS50110">
    <property type="entry name" value="RESPONSE_REGULATORY"/>
    <property type="match status" value="1"/>
</dbReference>
<dbReference type="GO" id="GO:0000160">
    <property type="term" value="P:phosphorelay signal transduction system"/>
    <property type="evidence" value="ECO:0007669"/>
    <property type="project" value="InterPro"/>
</dbReference>
<accession>A0A0M9U391</accession>
<dbReference type="AlphaFoldDB" id="A0A0M9U391"/>
<dbReference type="Gene3D" id="3.40.50.2300">
    <property type="match status" value="1"/>
</dbReference>
<protein>
    <submittedName>
        <fullName evidence="3">Response regulator consisting of a CheY-like receiver domain and a winged-helix DNA-binding domain</fullName>
    </submittedName>
</protein>
<dbReference type="RefSeq" id="WP_147238932.1">
    <property type="nucleotide sequence ID" value="NZ_BBXZ01000178.1"/>
</dbReference>
<evidence type="ECO:0000256" key="1">
    <source>
        <dbReference type="PROSITE-ProRule" id="PRU00169"/>
    </source>
</evidence>
<feature type="modified residue" description="4-aspartylphosphate" evidence="1">
    <location>
        <position position="52"/>
    </location>
</feature>
<feature type="domain" description="Response regulatory" evidence="2">
    <location>
        <begin position="1"/>
        <end position="116"/>
    </location>
</feature>
<reference evidence="3" key="1">
    <citation type="journal article" date="2015" name="Genome Announc.">
        <title>Draft Genome Sequences of Anaerolinea thermolimosa IMO-1, Bellilinea caldifistulae GOMI-1, Leptolinea tardivitalis YMTK-2, Levilinea saccharolytica KIBI-1, Longilinea arvoryzae KOME-1, Previously Described as Members of the Class Anaerolineae (Chloroflexi).</title>
        <authorList>
            <person name="Matsuura N."/>
            <person name="Tourlousse M.D."/>
            <person name="Ohashi A."/>
            <person name="Hugenholtz P."/>
            <person name="Sekiguchi Y."/>
        </authorList>
    </citation>
    <scope>NUCLEOTIDE SEQUENCE</scope>
    <source>
        <strain evidence="3">KIBI-1</strain>
    </source>
</reference>
<evidence type="ECO:0000259" key="2">
    <source>
        <dbReference type="PROSITE" id="PS50110"/>
    </source>
</evidence>
<gene>
    <name evidence="3" type="ORF">LSAC_03367</name>
</gene>
<dbReference type="InterPro" id="IPR001789">
    <property type="entry name" value="Sig_transdc_resp-reg_receiver"/>
</dbReference>
<keyword evidence="1" id="KW-0597">Phosphoprotein</keyword>
<keyword evidence="3" id="KW-0238">DNA-binding</keyword>
<dbReference type="EMBL" id="DF967975">
    <property type="protein sequence ID" value="GAP19464.1"/>
    <property type="molecule type" value="Genomic_DNA"/>
</dbReference>
<dbReference type="SUPFAM" id="SSF52172">
    <property type="entry name" value="CheY-like"/>
    <property type="match status" value="1"/>
</dbReference>